<evidence type="ECO:0008006" key="5">
    <source>
        <dbReference type="Google" id="ProtNLM"/>
    </source>
</evidence>
<keyword evidence="4" id="KW-1185">Reference proteome</keyword>
<feature type="domain" description="Retrotransposon gag" evidence="1">
    <location>
        <begin position="96"/>
        <end position="189"/>
    </location>
</feature>
<dbReference type="Pfam" id="PF14244">
    <property type="entry name" value="Retrotran_gag_3"/>
    <property type="match status" value="1"/>
</dbReference>
<dbReference type="InterPro" id="IPR005162">
    <property type="entry name" value="Retrotrans_gag_dom"/>
</dbReference>
<reference evidence="3" key="2">
    <citation type="submission" date="2021-03" db="UniProtKB">
        <authorList>
            <consortium name="EnsemblPlants"/>
        </authorList>
    </citation>
    <scope>IDENTIFICATION</scope>
</reference>
<dbReference type="Pfam" id="PF03732">
    <property type="entry name" value="Retrotrans_gag"/>
    <property type="match status" value="1"/>
</dbReference>
<accession>A0A803N439</accession>
<protein>
    <recommendedName>
        <fullName evidence="5">Retrotransposon Copia-like N-terminal domain-containing protein</fullName>
    </recommendedName>
</protein>
<dbReference type="AlphaFoldDB" id="A0A803N439"/>
<reference evidence="3" key="1">
    <citation type="journal article" date="2017" name="Nature">
        <title>The genome of Chenopodium quinoa.</title>
        <authorList>
            <person name="Jarvis D.E."/>
            <person name="Ho Y.S."/>
            <person name="Lightfoot D.J."/>
            <person name="Schmoeckel S.M."/>
            <person name="Li B."/>
            <person name="Borm T.J.A."/>
            <person name="Ohyanagi H."/>
            <person name="Mineta K."/>
            <person name="Michell C.T."/>
            <person name="Saber N."/>
            <person name="Kharbatia N.M."/>
            <person name="Rupper R.R."/>
            <person name="Sharp A.R."/>
            <person name="Dally N."/>
            <person name="Boughton B.A."/>
            <person name="Woo Y.H."/>
            <person name="Gao G."/>
            <person name="Schijlen E.G.W.M."/>
            <person name="Guo X."/>
            <person name="Momin A.A."/>
            <person name="Negrao S."/>
            <person name="Al-Babili S."/>
            <person name="Gehring C."/>
            <person name="Roessner U."/>
            <person name="Jung C."/>
            <person name="Murphy K."/>
            <person name="Arold S.T."/>
            <person name="Gojobori T."/>
            <person name="van der Linden C.G."/>
            <person name="van Loo E.N."/>
            <person name="Jellen E.N."/>
            <person name="Maughan P.J."/>
            <person name="Tester M."/>
        </authorList>
    </citation>
    <scope>NUCLEOTIDE SEQUENCE [LARGE SCALE GENOMIC DNA]</scope>
    <source>
        <strain evidence="3">cv. PI 614886</strain>
    </source>
</reference>
<name>A0A803N439_CHEQI</name>
<feature type="domain" description="Retrotransposon Copia-like N-terminal" evidence="2">
    <location>
        <begin position="13"/>
        <end position="55"/>
    </location>
</feature>
<dbReference type="PANTHER" id="PTHR37610">
    <property type="entry name" value="CCHC-TYPE DOMAIN-CONTAINING PROTEIN"/>
    <property type="match status" value="1"/>
</dbReference>
<dbReference type="InterPro" id="IPR029472">
    <property type="entry name" value="Copia-like_N"/>
</dbReference>
<evidence type="ECO:0000259" key="2">
    <source>
        <dbReference type="Pfam" id="PF14244"/>
    </source>
</evidence>
<evidence type="ECO:0000313" key="3">
    <source>
        <dbReference type="EnsemblPlants" id="AUR62040110-RA:cds"/>
    </source>
</evidence>
<sequence>MVADTGSVLYLHPNDGSYSISVDKLTGSSDYRSWRRSMEIALSTKKKVGFVNGTVLRSAYAADPVKVEQWDTCNSMVIFWIHGCLSDTIKKFVLFVNTSRETWIQLEKCFSISNGSRKYKLNKDLYSLKQNGNSINVYFTSMSSLWEEIDVVNALPVVTESNAKIRSLLSAISKYQEEQKLFQFLNGLDEHFGAMRKQLLILIPLTTVESACSLL</sequence>
<dbReference type="Gramene" id="AUR62040110-RA">
    <property type="protein sequence ID" value="AUR62040110-RA:cds"/>
    <property type="gene ID" value="AUR62040110"/>
</dbReference>
<dbReference type="PANTHER" id="PTHR37610:SF6">
    <property type="entry name" value="GAG-POLYPEPTIDE OF LTR COPIA-TYPE-RELATED"/>
    <property type="match status" value="1"/>
</dbReference>
<dbReference type="EnsemblPlants" id="AUR62040110-RA">
    <property type="protein sequence ID" value="AUR62040110-RA:cds"/>
    <property type="gene ID" value="AUR62040110"/>
</dbReference>
<dbReference type="Proteomes" id="UP000596660">
    <property type="component" value="Unplaced"/>
</dbReference>
<organism evidence="3 4">
    <name type="scientific">Chenopodium quinoa</name>
    <name type="common">Quinoa</name>
    <dbReference type="NCBI Taxonomy" id="63459"/>
    <lineage>
        <taxon>Eukaryota</taxon>
        <taxon>Viridiplantae</taxon>
        <taxon>Streptophyta</taxon>
        <taxon>Embryophyta</taxon>
        <taxon>Tracheophyta</taxon>
        <taxon>Spermatophyta</taxon>
        <taxon>Magnoliopsida</taxon>
        <taxon>eudicotyledons</taxon>
        <taxon>Gunneridae</taxon>
        <taxon>Pentapetalae</taxon>
        <taxon>Caryophyllales</taxon>
        <taxon>Chenopodiaceae</taxon>
        <taxon>Chenopodioideae</taxon>
        <taxon>Atripliceae</taxon>
        <taxon>Chenopodium</taxon>
    </lineage>
</organism>
<evidence type="ECO:0000313" key="4">
    <source>
        <dbReference type="Proteomes" id="UP000596660"/>
    </source>
</evidence>
<proteinExistence type="predicted"/>
<evidence type="ECO:0000259" key="1">
    <source>
        <dbReference type="Pfam" id="PF03732"/>
    </source>
</evidence>
<dbReference type="OMA" id="CEKSKDY"/>